<dbReference type="AlphaFoldDB" id="A0A3P3R209"/>
<gene>
    <name evidence="1" type="ORF">EHV10_02980</name>
</gene>
<dbReference type="EMBL" id="RRCO01000001">
    <property type="protein sequence ID" value="RRJ26988.1"/>
    <property type="molecule type" value="Genomic_DNA"/>
</dbReference>
<keyword evidence="2" id="KW-1185">Reference proteome</keyword>
<accession>A0A3P3R209</accession>
<dbReference type="OrthoDB" id="2058311at2"/>
<comment type="caution">
    <text evidence="1">The sequence shown here is derived from an EMBL/GenBank/DDBJ whole genome shotgun (WGS) entry which is preliminary data.</text>
</comment>
<dbReference type="RefSeq" id="WP_128673344.1">
    <property type="nucleotide sequence ID" value="NZ_CP124777.1"/>
</dbReference>
<evidence type="ECO:0000313" key="2">
    <source>
        <dbReference type="Proteomes" id="UP000272490"/>
    </source>
</evidence>
<organism evidence="1 2">
    <name type="scientific">Lachnoanaerobaculum gingivalis</name>
    <dbReference type="NCBI Taxonomy" id="2490855"/>
    <lineage>
        <taxon>Bacteria</taxon>
        <taxon>Bacillati</taxon>
        <taxon>Bacillota</taxon>
        <taxon>Clostridia</taxon>
        <taxon>Lachnospirales</taxon>
        <taxon>Lachnospiraceae</taxon>
        <taxon>Lachnoanaerobaculum</taxon>
    </lineage>
</organism>
<dbReference type="PROSITE" id="PS51257">
    <property type="entry name" value="PROKAR_LIPOPROTEIN"/>
    <property type="match status" value="1"/>
</dbReference>
<protein>
    <submittedName>
        <fullName evidence="1">DUF5104 domain-containing protein</fullName>
    </submittedName>
</protein>
<dbReference type="Proteomes" id="UP000272490">
    <property type="component" value="Unassembled WGS sequence"/>
</dbReference>
<evidence type="ECO:0000313" key="1">
    <source>
        <dbReference type="EMBL" id="RRJ26988.1"/>
    </source>
</evidence>
<proteinExistence type="predicted"/>
<reference evidence="1 2" key="1">
    <citation type="submission" date="2018-11" db="EMBL/GenBank/DDBJ databases">
        <title>Genome sequencing of Lachnoanaerobaculum sp. KCOM 2030 (= ChDC B114).</title>
        <authorList>
            <person name="Kook J.-K."/>
            <person name="Park S.-N."/>
            <person name="Lim Y.K."/>
        </authorList>
    </citation>
    <scope>NUCLEOTIDE SEQUENCE [LARGE SCALE GENOMIC DNA]</scope>
    <source>
        <strain evidence="1 2">KCOM 2030</strain>
    </source>
</reference>
<name>A0A3P3R209_9FIRM</name>
<sequence>MRIKIIIFCLIVCLLTGCTSVVEIARYIHDSDKIDDYIYSEAVVVNKYIEKIVEALNTNDRELLASLFPEHARSKIDNFDEKIDEIISENETWPWPSIIRYKLNEDNNYQSRSDRGKIYKEVYANTTIEFADPKEGELYRSSLKIAMVIVPVDDFHENNVGISIFAIDYGDFSTDGVDKEKDGYDIYAFGH</sequence>
<dbReference type="Gene3D" id="3.10.450.50">
    <property type="match status" value="1"/>
</dbReference>